<evidence type="ECO:0000256" key="3">
    <source>
        <dbReference type="ARBA" id="ARBA00022679"/>
    </source>
</evidence>
<organism evidence="8 9">
    <name type="scientific">Mesorhabditis belari</name>
    <dbReference type="NCBI Taxonomy" id="2138241"/>
    <lineage>
        <taxon>Eukaryota</taxon>
        <taxon>Metazoa</taxon>
        <taxon>Ecdysozoa</taxon>
        <taxon>Nematoda</taxon>
        <taxon>Chromadorea</taxon>
        <taxon>Rhabditida</taxon>
        <taxon>Rhabditina</taxon>
        <taxon>Rhabditomorpha</taxon>
        <taxon>Rhabditoidea</taxon>
        <taxon>Rhabditidae</taxon>
        <taxon>Mesorhabditinae</taxon>
        <taxon>Mesorhabditis</taxon>
    </lineage>
</organism>
<dbReference type="Gene3D" id="3.30.460.10">
    <property type="entry name" value="Beta Polymerase, domain 2"/>
    <property type="match status" value="1"/>
</dbReference>
<dbReference type="GO" id="GO:1990817">
    <property type="term" value="F:poly(A) RNA polymerase activity"/>
    <property type="evidence" value="ECO:0007669"/>
    <property type="project" value="TreeGrafter"/>
</dbReference>
<dbReference type="SUPFAM" id="SSF81301">
    <property type="entry name" value="Nucleotidyltransferase"/>
    <property type="match status" value="1"/>
</dbReference>
<evidence type="ECO:0000256" key="2">
    <source>
        <dbReference type="ARBA" id="ARBA00001946"/>
    </source>
</evidence>
<dbReference type="PANTHER" id="PTHR12271">
    <property type="entry name" value="POLY A POLYMERASE CID PAP -RELATED"/>
    <property type="match status" value="1"/>
</dbReference>
<dbReference type="WBParaSite" id="MBELARI_LOCUS20356">
    <property type="protein sequence ID" value="MBELARI_LOCUS20356"/>
    <property type="gene ID" value="MBELARI_LOCUS20356"/>
</dbReference>
<proteinExistence type="predicted"/>
<dbReference type="InterPro" id="IPR043519">
    <property type="entry name" value="NT_sf"/>
</dbReference>
<evidence type="ECO:0000256" key="5">
    <source>
        <dbReference type="ARBA" id="ARBA00022842"/>
    </source>
</evidence>
<sequence>MEKTRTDGNHQNGSGNTRFEDEFLQKANNLKNIETSINKFCEWLMGFYPEKRDAVIKSWLKWIRVVHNNRAELSFIFKPINAFIRGGKEQMATIAQDMVLVIDAVICVISQKRSATEVVKSYLTEWQNDGVYSLKQINQFHSKMLSVSNEAKALSNDAKASQRNKKLEPFLIQFANAWGHPAIFTEKFVSDARTKDATFQCSITFYGIPFEALSNKGSSGKKEAARFNAVNNFWGHLRTCFIPHEVIYNIKDDTIEGFTHLAEVVTLFQQWEIELRNTFPQLLNPSARDKPSVAKAFLAHFRPKAARFWMTRGFTMTAIEKNEGRKRSAEMQSEAMQIDERPSQKVARIEAPEVVSLQKTPPLILIDDDDDDIEDGEIEEIQQTQEQLQRMPSIASTSRPQQNVNQFAELLGVKFYESTFTMTRIHAYRQRYSQQFKEMDEKITAHYLTNRQSPQIYMLKTAALQEMHQVIKPLFPNYTVRMHPVGSTVNGCGSYNSDMDVCISLEGRNGKRGVFEMEKSFTLKSLRQVFRLFKHTNHNMRRCVGDVQLVSSAKVPIIKMELSGEYDGMEVDLNVNSIAGIYNSFLMHYYSRIDERFPELCLLVKHWAIKNDISDAMNGTFNSYSLLLLVVHYLQCGVSPPVLPNLQHLYPQKFAPTHDLDSLRLEEELEPPLPDFEKNTATTGELLCGFFHYYVNFPWDTDAPSIQQGQRISRRFLDQDHDRYYIYIEEPFDGGNTARCVQQMEKFAHIIRVFKQASAVLSTRPPSLANIDVIC</sequence>
<dbReference type="GO" id="GO:0031123">
    <property type="term" value="P:RNA 3'-end processing"/>
    <property type="evidence" value="ECO:0007669"/>
    <property type="project" value="TreeGrafter"/>
</dbReference>
<dbReference type="Proteomes" id="UP000887575">
    <property type="component" value="Unassembled WGS sequence"/>
</dbReference>
<keyword evidence="5" id="KW-0460">Magnesium</keyword>
<dbReference type="Pfam" id="PF03828">
    <property type="entry name" value="PAP_assoc"/>
    <property type="match status" value="1"/>
</dbReference>
<dbReference type="AlphaFoldDB" id="A0AAF3F1G4"/>
<keyword evidence="3" id="KW-0808">Transferase</keyword>
<feature type="domain" description="PAP-associated" evidence="6">
    <location>
        <begin position="684"/>
        <end position="734"/>
    </location>
</feature>
<name>A0AAF3F1G4_9BILA</name>
<feature type="domain" description="Poly(A) RNA polymerase mitochondrial-like central palm" evidence="7">
    <location>
        <begin position="440"/>
        <end position="592"/>
    </location>
</feature>
<dbReference type="GO" id="GO:0046872">
    <property type="term" value="F:metal ion binding"/>
    <property type="evidence" value="ECO:0007669"/>
    <property type="project" value="UniProtKB-KW"/>
</dbReference>
<accession>A0AAF3F1G4</accession>
<dbReference type="Gene3D" id="1.10.1410.10">
    <property type="match status" value="1"/>
</dbReference>
<comment type="cofactor">
    <cofactor evidence="1">
        <name>Mn(2+)</name>
        <dbReference type="ChEBI" id="CHEBI:29035"/>
    </cofactor>
</comment>
<dbReference type="CDD" id="cd05402">
    <property type="entry name" value="NT_PAP_TUTase"/>
    <property type="match status" value="1"/>
</dbReference>
<dbReference type="PANTHER" id="PTHR12271:SF117">
    <property type="entry name" value="PAP-ASSOCIATED DOMAIN-CONTAINING PROTEIN"/>
    <property type="match status" value="1"/>
</dbReference>
<keyword evidence="4" id="KW-0479">Metal-binding</keyword>
<dbReference type="SUPFAM" id="SSF81631">
    <property type="entry name" value="PAP/OAS1 substrate-binding domain"/>
    <property type="match status" value="1"/>
</dbReference>
<dbReference type="Pfam" id="PF22600">
    <property type="entry name" value="MTPAP-like_central"/>
    <property type="match status" value="1"/>
</dbReference>
<evidence type="ECO:0000259" key="7">
    <source>
        <dbReference type="Pfam" id="PF22600"/>
    </source>
</evidence>
<evidence type="ECO:0000256" key="1">
    <source>
        <dbReference type="ARBA" id="ARBA00001936"/>
    </source>
</evidence>
<keyword evidence="8" id="KW-1185">Reference proteome</keyword>
<dbReference type="InterPro" id="IPR054708">
    <property type="entry name" value="MTPAP-like_central"/>
</dbReference>
<protein>
    <submittedName>
        <fullName evidence="9">PAP-associated domain-containing protein</fullName>
    </submittedName>
</protein>
<dbReference type="InterPro" id="IPR002058">
    <property type="entry name" value="PAP_assoc"/>
</dbReference>
<evidence type="ECO:0000313" key="9">
    <source>
        <dbReference type="WBParaSite" id="MBELARI_LOCUS20356"/>
    </source>
</evidence>
<comment type="cofactor">
    <cofactor evidence="2">
        <name>Mg(2+)</name>
        <dbReference type="ChEBI" id="CHEBI:18420"/>
    </cofactor>
</comment>
<evidence type="ECO:0000256" key="4">
    <source>
        <dbReference type="ARBA" id="ARBA00022723"/>
    </source>
</evidence>
<evidence type="ECO:0000259" key="6">
    <source>
        <dbReference type="Pfam" id="PF03828"/>
    </source>
</evidence>
<reference evidence="9" key="1">
    <citation type="submission" date="2024-02" db="UniProtKB">
        <authorList>
            <consortium name="WormBaseParasite"/>
        </authorList>
    </citation>
    <scope>IDENTIFICATION</scope>
</reference>
<evidence type="ECO:0000313" key="8">
    <source>
        <dbReference type="Proteomes" id="UP000887575"/>
    </source>
</evidence>